<evidence type="ECO:0000256" key="2">
    <source>
        <dbReference type="SAM" id="MobiDB-lite"/>
    </source>
</evidence>
<feature type="compositionally biased region" description="Pro residues" evidence="2">
    <location>
        <begin position="114"/>
        <end position="123"/>
    </location>
</feature>
<feature type="compositionally biased region" description="Basic and acidic residues" evidence="2">
    <location>
        <begin position="74"/>
        <end position="87"/>
    </location>
</feature>
<feature type="domain" description="Ig-like" evidence="3">
    <location>
        <begin position="122"/>
        <end position="203"/>
    </location>
</feature>
<feature type="domain" description="Ig-like" evidence="3">
    <location>
        <begin position="216"/>
        <end position="302"/>
    </location>
</feature>
<dbReference type="SMART" id="SM00409">
    <property type="entry name" value="IG"/>
    <property type="match status" value="3"/>
</dbReference>
<dbReference type="GO" id="GO:0043025">
    <property type="term" value="C:neuronal cell body"/>
    <property type="evidence" value="ECO:0007669"/>
    <property type="project" value="TreeGrafter"/>
</dbReference>
<dbReference type="GO" id="GO:0008046">
    <property type="term" value="F:axon guidance receptor activity"/>
    <property type="evidence" value="ECO:0007669"/>
    <property type="project" value="TreeGrafter"/>
</dbReference>
<protein>
    <submittedName>
        <fullName evidence="5">Lachesin-like</fullName>
    </submittedName>
</protein>
<accession>A0A6P8YY12</accession>
<dbReference type="SUPFAM" id="SSF49265">
    <property type="entry name" value="Fibronectin type III"/>
    <property type="match status" value="1"/>
</dbReference>
<dbReference type="GO" id="GO:0007156">
    <property type="term" value="P:homophilic cell adhesion via plasma membrane adhesion molecules"/>
    <property type="evidence" value="ECO:0007669"/>
    <property type="project" value="TreeGrafter"/>
</dbReference>
<dbReference type="PROSITE" id="PS50835">
    <property type="entry name" value="IG_LIKE"/>
    <property type="match status" value="3"/>
</dbReference>
<dbReference type="Pfam" id="PF13927">
    <property type="entry name" value="Ig_3"/>
    <property type="match status" value="3"/>
</dbReference>
<dbReference type="KEGG" id="tpal:117647404"/>
<organism evidence="5">
    <name type="scientific">Thrips palmi</name>
    <name type="common">Melon thrips</name>
    <dbReference type="NCBI Taxonomy" id="161013"/>
    <lineage>
        <taxon>Eukaryota</taxon>
        <taxon>Metazoa</taxon>
        <taxon>Ecdysozoa</taxon>
        <taxon>Arthropoda</taxon>
        <taxon>Hexapoda</taxon>
        <taxon>Insecta</taxon>
        <taxon>Pterygota</taxon>
        <taxon>Neoptera</taxon>
        <taxon>Paraneoptera</taxon>
        <taxon>Thysanoptera</taxon>
        <taxon>Terebrantia</taxon>
        <taxon>Thripoidea</taxon>
        <taxon>Thripidae</taxon>
        <taxon>Thrips</taxon>
    </lineage>
</organism>
<dbReference type="InterPro" id="IPR007110">
    <property type="entry name" value="Ig-like_dom"/>
</dbReference>
<dbReference type="GO" id="GO:0030424">
    <property type="term" value="C:axon"/>
    <property type="evidence" value="ECO:0007669"/>
    <property type="project" value="TreeGrafter"/>
</dbReference>
<dbReference type="RefSeq" id="XP_034245023.1">
    <property type="nucleotide sequence ID" value="XM_034389132.1"/>
</dbReference>
<evidence type="ECO:0000256" key="1">
    <source>
        <dbReference type="ARBA" id="ARBA00023319"/>
    </source>
</evidence>
<reference evidence="5" key="1">
    <citation type="submission" date="2025-08" db="UniProtKB">
        <authorList>
            <consortium name="RefSeq"/>
        </authorList>
    </citation>
    <scope>IDENTIFICATION</scope>
    <source>
        <tissue evidence="5">Total insect</tissue>
    </source>
</reference>
<feature type="domain" description="Ig-like" evidence="3">
    <location>
        <begin position="307"/>
        <end position="406"/>
    </location>
</feature>
<feature type="region of interest" description="Disordered" evidence="2">
    <location>
        <begin position="68"/>
        <end position="124"/>
    </location>
</feature>
<feature type="compositionally biased region" description="Acidic residues" evidence="2">
    <location>
        <begin position="96"/>
        <end position="110"/>
    </location>
</feature>
<evidence type="ECO:0000259" key="3">
    <source>
        <dbReference type="PROSITE" id="PS50835"/>
    </source>
</evidence>
<dbReference type="InterPro" id="IPR013783">
    <property type="entry name" value="Ig-like_fold"/>
</dbReference>
<dbReference type="OrthoDB" id="6159398at2759"/>
<keyword evidence="4" id="KW-1185">Reference proteome</keyword>
<dbReference type="InterPro" id="IPR036116">
    <property type="entry name" value="FN3_sf"/>
</dbReference>
<dbReference type="GeneID" id="117647404"/>
<proteinExistence type="predicted"/>
<sequence length="537" mass="59963">MICAFSNAPFFDNSPNRKWRIFALLTDLNRLSVINITSLSNNYSVMFCSLKARPVDCNWITFPRFPTETQDEGLDTRSSSDRRRSGRESGGAADGAQDDDEEIQDDEPANEDGPSPPAGPPPKILTSQQILTRKVGESVILPCQVENVPTVVWLNKSLTLAVNNLRLTFKDDNRLTFRPDHTLEIKNLTLFDAGEYTCKVNDGLQIHHQLVLNEPPRLVSAEPENPQVILERGQHSTLRCHFGGNPRPHVNWTRKGGQFLGGDKVHNADHFHLSNVEAKDSDVYTCHAHNGLGFAEHSFFVAVNDGPHIVPERDVVNTNIGERPELACVVHAYPKATVKWFKKEQAEELHPNKHMEMLPGEDVPGEGGLSRRHVLRFDNVAEEHLGTYQCLAENSKGTSRRAIRLSGLPLAAKLEHVTYNKGRPVLSWTADSLDPITTFELLYRPKKSSDWDTKVLPVNKTQKNVYTVTYEMENIEAPMYEAKLKSRNSFGWSEDSIIYEISADTSVSAESSLKGGAPVTRISLSLLLGVALLLTRS</sequence>
<dbReference type="SUPFAM" id="SSF48726">
    <property type="entry name" value="Immunoglobulin"/>
    <property type="match status" value="3"/>
</dbReference>
<gene>
    <name evidence="5" type="primary">LOC117647404</name>
</gene>
<dbReference type="FunCoup" id="A0A6P8YY12">
    <property type="interactions" value="49"/>
</dbReference>
<dbReference type="InParanoid" id="A0A6P8YY12"/>
<dbReference type="InterPro" id="IPR050958">
    <property type="entry name" value="Cell_Adh-Cytoskel_Orgn"/>
</dbReference>
<keyword evidence="1" id="KW-0393">Immunoglobulin domain</keyword>
<dbReference type="Gene3D" id="2.60.40.10">
    <property type="entry name" value="Immunoglobulins"/>
    <property type="match status" value="3"/>
</dbReference>
<dbReference type="AlphaFoldDB" id="A0A6P8YY12"/>
<dbReference type="InterPro" id="IPR036179">
    <property type="entry name" value="Ig-like_dom_sf"/>
</dbReference>
<dbReference type="GO" id="GO:0005886">
    <property type="term" value="C:plasma membrane"/>
    <property type="evidence" value="ECO:0007669"/>
    <property type="project" value="TreeGrafter"/>
</dbReference>
<evidence type="ECO:0000313" key="5">
    <source>
        <dbReference type="RefSeq" id="XP_034245023.1"/>
    </source>
</evidence>
<dbReference type="InterPro" id="IPR003961">
    <property type="entry name" value="FN3_dom"/>
</dbReference>
<dbReference type="InterPro" id="IPR003598">
    <property type="entry name" value="Ig_sub2"/>
</dbReference>
<dbReference type="SMART" id="SM00408">
    <property type="entry name" value="IGc2"/>
    <property type="match status" value="3"/>
</dbReference>
<evidence type="ECO:0000313" key="4">
    <source>
        <dbReference type="Proteomes" id="UP000515158"/>
    </source>
</evidence>
<dbReference type="GO" id="GO:0050808">
    <property type="term" value="P:synapse organization"/>
    <property type="evidence" value="ECO:0007669"/>
    <property type="project" value="TreeGrafter"/>
</dbReference>
<name>A0A6P8YY12_THRPL</name>
<dbReference type="Proteomes" id="UP000515158">
    <property type="component" value="Unplaced"/>
</dbReference>
<dbReference type="PANTHER" id="PTHR45080:SF33">
    <property type="entry name" value="IG-LIKE DOMAIN-CONTAINING PROTEIN"/>
    <property type="match status" value="1"/>
</dbReference>
<dbReference type="CDD" id="cd00096">
    <property type="entry name" value="Ig"/>
    <property type="match status" value="1"/>
</dbReference>
<dbReference type="CDD" id="cd00063">
    <property type="entry name" value="FN3"/>
    <property type="match status" value="1"/>
</dbReference>
<dbReference type="PANTHER" id="PTHR45080">
    <property type="entry name" value="CONTACTIN 5"/>
    <property type="match status" value="1"/>
</dbReference>
<dbReference type="InterPro" id="IPR003599">
    <property type="entry name" value="Ig_sub"/>
</dbReference>